<keyword evidence="2" id="KW-1185">Reference proteome</keyword>
<protein>
    <submittedName>
        <fullName evidence="1">Uncharacterized protein</fullName>
    </submittedName>
</protein>
<accession>A0ABR1N7F2</accession>
<gene>
    <name evidence="1" type="ORF">JOL62DRAFT_90155</name>
</gene>
<reference evidence="1 2" key="1">
    <citation type="submission" date="2024-04" db="EMBL/GenBank/DDBJ databases">
        <title>Phyllosticta paracitricarpa is synonymous to the EU quarantine fungus P. citricarpa based on phylogenomic analyses.</title>
        <authorList>
            <consortium name="Lawrence Berkeley National Laboratory"/>
            <person name="Van ingen-buijs V.A."/>
            <person name="Van westerhoven A.C."/>
            <person name="Haridas S."/>
            <person name="Skiadas P."/>
            <person name="Martin F."/>
            <person name="Groenewald J.Z."/>
            <person name="Crous P.W."/>
            <person name="Seidl M.F."/>
        </authorList>
    </citation>
    <scope>NUCLEOTIDE SEQUENCE [LARGE SCALE GENOMIC DNA]</scope>
    <source>
        <strain evidence="1 2">CBS 141358</strain>
    </source>
</reference>
<organism evidence="1 2">
    <name type="scientific">Phyllosticta paracitricarpa</name>
    <dbReference type="NCBI Taxonomy" id="2016321"/>
    <lineage>
        <taxon>Eukaryota</taxon>
        <taxon>Fungi</taxon>
        <taxon>Dikarya</taxon>
        <taxon>Ascomycota</taxon>
        <taxon>Pezizomycotina</taxon>
        <taxon>Dothideomycetes</taxon>
        <taxon>Dothideomycetes incertae sedis</taxon>
        <taxon>Botryosphaeriales</taxon>
        <taxon>Phyllostictaceae</taxon>
        <taxon>Phyllosticta</taxon>
    </lineage>
</organism>
<proteinExistence type="predicted"/>
<evidence type="ECO:0000313" key="2">
    <source>
        <dbReference type="Proteomes" id="UP001367316"/>
    </source>
</evidence>
<comment type="caution">
    <text evidence="1">The sequence shown here is derived from an EMBL/GenBank/DDBJ whole genome shotgun (WGS) entry which is preliminary data.</text>
</comment>
<dbReference type="Proteomes" id="UP001367316">
    <property type="component" value="Unassembled WGS sequence"/>
</dbReference>
<dbReference type="EMBL" id="JBBPBF010000015">
    <property type="protein sequence ID" value="KAK7611117.1"/>
    <property type="molecule type" value="Genomic_DNA"/>
</dbReference>
<evidence type="ECO:0000313" key="1">
    <source>
        <dbReference type="EMBL" id="KAK7611117.1"/>
    </source>
</evidence>
<name>A0ABR1N7F2_9PEZI</name>
<sequence length="298" mass="33598">MEGRRVVTTIQLVSTLVLLPSPYLLRDSVKVLCFHYSDDDCSRAHRPACYFKCGSRRDETTRRRRRRRRGWRRSARAPSSLHPLSLSLSPPFAYPPSFLLSFLPSSQKRFDPTPFHKAPRPGLALRSCSISPIPSSKLLDMYVIWTLRALRPSIHPCMWWYLLPSSSALTTTTRRQQAPGQGVMTGTLRTATPQSVAAGCLAWHGILNEERPCSSPQHRHRPVCRLPAAGDRVCWERAGVAVLCCVGWAGRLVDQGDGTGWGSERERDRWLCRAATGRACEDEMLIVVCDDAGEDWWL</sequence>